<dbReference type="AlphaFoldDB" id="A0A0S2K0R6"/>
<comment type="similarity">
    <text evidence="2">Belongs to the class-I pyridoxal-phosphate-dependent aminotransferase family.</text>
</comment>
<dbReference type="InterPro" id="IPR015421">
    <property type="entry name" value="PyrdxlP-dep_Trfase_major"/>
</dbReference>
<gene>
    <name evidence="8" type="ORF">PP2015_1289</name>
</gene>
<evidence type="ECO:0000313" key="8">
    <source>
        <dbReference type="EMBL" id="ALO41801.1"/>
    </source>
</evidence>
<dbReference type="SUPFAM" id="SSF53383">
    <property type="entry name" value="PLP-dependent transferases"/>
    <property type="match status" value="1"/>
</dbReference>
<dbReference type="Pfam" id="PF00155">
    <property type="entry name" value="Aminotran_1_2"/>
    <property type="match status" value="1"/>
</dbReference>
<dbReference type="PANTHER" id="PTHR43488">
    <property type="entry name" value="GLUTAMATE-PYRUVATE AMINOTRANSFERASE ALAA"/>
    <property type="match status" value="1"/>
</dbReference>
<evidence type="ECO:0000256" key="5">
    <source>
        <dbReference type="ARBA" id="ARBA00022898"/>
    </source>
</evidence>
<name>A0A0S2K0R6_9GAMM</name>
<evidence type="ECO:0000313" key="9">
    <source>
        <dbReference type="Proteomes" id="UP000061457"/>
    </source>
</evidence>
<dbReference type="STRING" id="161398.PP2015_1289"/>
<evidence type="ECO:0000259" key="7">
    <source>
        <dbReference type="Pfam" id="PF00155"/>
    </source>
</evidence>
<evidence type="ECO:0000256" key="2">
    <source>
        <dbReference type="ARBA" id="ARBA00007441"/>
    </source>
</evidence>
<dbReference type="CDD" id="cd00609">
    <property type="entry name" value="AAT_like"/>
    <property type="match status" value="1"/>
</dbReference>
<dbReference type="PANTHER" id="PTHR43488:SF2">
    <property type="entry name" value="GLUTAMATE-PYRUVATE AMINOTRANSFERASE ALAA"/>
    <property type="match status" value="1"/>
</dbReference>
<dbReference type="PATRIC" id="fig|161398.10.peg.1314"/>
<keyword evidence="9" id="KW-1185">Reference proteome</keyword>
<dbReference type="InterPro" id="IPR004839">
    <property type="entry name" value="Aminotransferase_I/II_large"/>
</dbReference>
<keyword evidence="4 8" id="KW-0808">Transferase</keyword>
<feature type="domain" description="Aminotransferase class I/classII large" evidence="7">
    <location>
        <begin position="43"/>
        <end position="391"/>
    </location>
</feature>
<dbReference type="InterPro" id="IPR051926">
    <property type="entry name" value="Ala_Aminotransferase"/>
</dbReference>
<dbReference type="GO" id="GO:0030170">
    <property type="term" value="F:pyridoxal phosphate binding"/>
    <property type="evidence" value="ECO:0007669"/>
    <property type="project" value="InterPro"/>
</dbReference>
<reference evidence="8 9" key="1">
    <citation type="submission" date="2015-11" db="EMBL/GenBank/DDBJ databases">
        <authorList>
            <person name="Zhang Y."/>
            <person name="Guo Z."/>
        </authorList>
    </citation>
    <scope>NUCLEOTIDE SEQUENCE [LARGE SCALE GENOMIC DNA]</scope>
    <source>
        <strain evidence="8 9">KCTC 12086</strain>
    </source>
</reference>
<proteinExistence type="inferred from homology"/>
<keyword evidence="3 8" id="KW-0032">Aminotransferase</keyword>
<organism evidence="8 9">
    <name type="scientific">Pseudoalteromonas phenolica</name>
    <dbReference type="NCBI Taxonomy" id="161398"/>
    <lineage>
        <taxon>Bacteria</taxon>
        <taxon>Pseudomonadati</taxon>
        <taxon>Pseudomonadota</taxon>
        <taxon>Gammaproteobacteria</taxon>
        <taxon>Alteromonadales</taxon>
        <taxon>Pseudoalteromonadaceae</taxon>
        <taxon>Pseudoalteromonas</taxon>
    </lineage>
</organism>
<protein>
    <recommendedName>
        <fullName evidence="6">alanine transaminase</fullName>
        <ecNumber evidence="6">2.6.1.2</ecNumber>
    </recommendedName>
</protein>
<evidence type="ECO:0000256" key="3">
    <source>
        <dbReference type="ARBA" id="ARBA00022576"/>
    </source>
</evidence>
<dbReference type="EMBL" id="CP013187">
    <property type="protein sequence ID" value="ALO41801.1"/>
    <property type="molecule type" value="Genomic_DNA"/>
</dbReference>
<dbReference type="GO" id="GO:0004021">
    <property type="term" value="F:L-alanine:2-oxoglutarate aminotransferase activity"/>
    <property type="evidence" value="ECO:0007669"/>
    <property type="project" value="UniProtKB-EC"/>
</dbReference>
<dbReference type="Proteomes" id="UP000061457">
    <property type="component" value="Chromosome I"/>
</dbReference>
<dbReference type="Gene3D" id="3.90.1150.10">
    <property type="entry name" value="Aspartate Aminotransferase, domain 1"/>
    <property type="match status" value="1"/>
</dbReference>
<sequence>MLALLGGNMSNITKSNKLHGVCYDIRGPVLQQAKQMEDDGLKVLKLNVGNPAAFGFDMPEDMHRDIIRNLYSAQGYCDSKGLYSARVAVYQHYQQKQLPHISVDNIYIGNGVSELIQMTTQALLNSGDEVLIPAPDYPLWTASVKLSGGKPVHYMCDEEQDWFPDIADIRAKITDKTKALVLINPNNPTGAVYDKALLEELVKVAREHNLLILSDEIYEKILYDGVEHFSIAALCDDLPVITFNGLAKTYRAAGLRMGWMILSGNIDAMSDLITGLDILASMRLCANVPAQFAIQQALGGVQSIDNLIEPGGRLYEQRNIAYEGLNAIDGISCVKPKGALYAFAKIDVEKFNVTNDEKMMLDLLKQEKILLVHGRAFNWYKPDHFRLVFLPHKDELIPAMDKMQRFFASYKQ</sequence>
<evidence type="ECO:0000256" key="1">
    <source>
        <dbReference type="ARBA" id="ARBA00001933"/>
    </source>
</evidence>
<evidence type="ECO:0000256" key="6">
    <source>
        <dbReference type="ARBA" id="ARBA00026106"/>
    </source>
</evidence>
<evidence type="ECO:0000256" key="4">
    <source>
        <dbReference type="ARBA" id="ARBA00022679"/>
    </source>
</evidence>
<accession>A0A0S2K0R6</accession>
<dbReference type="Gene3D" id="3.40.640.10">
    <property type="entry name" value="Type I PLP-dependent aspartate aminotransferase-like (Major domain)"/>
    <property type="match status" value="1"/>
</dbReference>
<dbReference type="EC" id="2.6.1.2" evidence="6"/>
<dbReference type="KEGG" id="pphe:PP2015_1289"/>
<keyword evidence="5" id="KW-0663">Pyridoxal phosphate</keyword>
<dbReference type="InterPro" id="IPR015424">
    <property type="entry name" value="PyrdxlP-dep_Trfase"/>
</dbReference>
<comment type="cofactor">
    <cofactor evidence="1">
        <name>pyridoxal 5'-phosphate</name>
        <dbReference type="ChEBI" id="CHEBI:597326"/>
    </cofactor>
</comment>
<dbReference type="InterPro" id="IPR015422">
    <property type="entry name" value="PyrdxlP-dep_Trfase_small"/>
</dbReference>